<dbReference type="InterPro" id="IPR053064">
    <property type="entry name" value="Ankyrin-MYND_domain-protein"/>
</dbReference>
<dbReference type="Pfam" id="PF02493">
    <property type="entry name" value="MORN"/>
    <property type="match status" value="2"/>
</dbReference>
<name>A0A8S9ETL7_EUDMI</name>
<dbReference type="InterPro" id="IPR036770">
    <property type="entry name" value="Ankyrin_rpt-contain_sf"/>
</dbReference>
<evidence type="ECO:0000313" key="3">
    <source>
        <dbReference type="EMBL" id="KAF1490631.1"/>
    </source>
</evidence>
<dbReference type="PROSITE" id="PS50088">
    <property type="entry name" value="ANK_REPEAT"/>
    <property type="match status" value="2"/>
</dbReference>
<feature type="non-terminal residue" evidence="3">
    <location>
        <position position="1"/>
    </location>
</feature>
<evidence type="ECO:0000256" key="1">
    <source>
        <dbReference type="ARBA" id="ARBA00022737"/>
    </source>
</evidence>
<dbReference type="Proteomes" id="UP000818537">
    <property type="component" value="Unassembled WGS sequence"/>
</dbReference>
<dbReference type="AlphaFoldDB" id="A0A8S9ETL7"/>
<dbReference type="PANTHER" id="PTHR15897">
    <property type="entry name" value="ANKYRIN REPEAT AND MYND DOMAIN PROTEIN 1"/>
    <property type="match status" value="1"/>
</dbReference>
<feature type="non-terminal residue" evidence="3">
    <location>
        <position position="465"/>
    </location>
</feature>
<dbReference type="Gene3D" id="2.20.110.10">
    <property type="entry name" value="Histone H3 K4-specific methyltransferase SET7/9 N-terminal domain"/>
    <property type="match status" value="1"/>
</dbReference>
<evidence type="ECO:0000313" key="4">
    <source>
        <dbReference type="Proteomes" id="UP000818537"/>
    </source>
</evidence>
<dbReference type="PROSITE" id="PS50297">
    <property type="entry name" value="ANK_REP_REGION"/>
    <property type="match status" value="2"/>
</dbReference>
<dbReference type="PANTHER" id="PTHR15897:SF2">
    <property type="entry name" value="ANKYRIN REPEAT AND MYND DOMAIN-CONTAINING PROTEIN 1"/>
    <property type="match status" value="1"/>
</dbReference>
<dbReference type="InterPro" id="IPR003409">
    <property type="entry name" value="MORN"/>
</dbReference>
<sequence>QRYVGQFYMDHHHGKGICYWPDGSKFTGALYLGHVEGYGTLEWKDGRKFQGLYKSDERFGPGIESYPDGRQDVGLWLRDHLIKLCTEVPGYFSLLDHPAHHRYIEDSSQKKYISVEEDPFLRSYKHLPFDDKDIFPEGVFAYSRSTDHLTLTRSFLEECDAWYFQNTPKLPEEDPWPIANVTPLLVRMQTHVYKHRRCQAEFTSDVNLILSGARSTYGPSGPRELASEQLIQKAARGDYGGVYAILRNGLAHPDIADKHGYTALAAAAVHSHNDVVNLLLDSGADVNKCSDEGLSALSMCFILFYPEESFKGNIAERSLHSYKVLNNQNPQKQSMWLKAQSQKFSWKVLINYSDIFHVNSRRQKRWETIQLLLRRGADPNASWIPPHLLFFAVKAADAEAVKLLLERGARTDVRLPSKLGGLTPLHIAASIPGEEGVQITQYLLHSAPDLNARAEDGNEIYGPDK</sequence>
<organism evidence="3 4">
    <name type="scientific">Eudyptula minor novaehollandiae</name>
    <name type="common">Australian little penguin</name>
    <dbReference type="NCBI Taxonomy" id="2052820"/>
    <lineage>
        <taxon>Eukaryota</taxon>
        <taxon>Metazoa</taxon>
        <taxon>Chordata</taxon>
        <taxon>Craniata</taxon>
        <taxon>Vertebrata</taxon>
        <taxon>Euteleostomi</taxon>
        <taxon>Archelosauria</taxon>
        <taxon>Archosauria</taxon>
        <taxon>Dinosauria</taxon>
        <taxon>Saurischia</taxon>
        <taxon>Theropoda</taxon>
        <taxon>Coelurosauria</taxon>
        <taxon>Aves</taxon>
        <taxon>Neognathae</taxon>
        <taxon>Neoaves</taxon>
        <taxon>Aequornithes</taxon>
        <taxon>Sphenisciformes</taxon>
        <taxon>Spheniscidae</taxon>
        <taxon>Eudyptula</taxon>
    </lineage>
</organism>
<dbReference type="InterPro" id="IPR002110">
    <property type="entry name" value="Ankyrin_rpt"/>
</dbReference>
<feature type="repeat" description="ANK" evidence="2">
    <location>
        <begin position="259"/>
        <end position="291"/>
    </location>
</feature>
<comment type="caution">
    <text evidence="3">The sequence shown here is derived from an EMBL/GenBank/DDBJ whole genome shotgun (WGS) entry which is preliminary data.</text>
</comment>
<dbReference type="SMART" id="SM00698">
    <property type="entry name" value="MORN"/>
    <property type="match status" value="1"/>
</dbReference>
<dbReference type="EMBL" id="VULB01007163">
    <property type="protein sequence ID" value="KAF1490631.1"/>
    <property type="molecule type" value="Genomic_DNA"/>
</dbReference>
<dbReference type="SUPFAM" id="SSF82185">
    <property type="entry name" value="Histone H3 K4-specific methyltransferase SET7/9 N-terminal domain"/>
    <property type="match status" value="1"/>
</dbReference>
<evidence type="ECO:0000256" key="2">
    <source>
        <dbReference type="PROSITE-ProRule" id="PRU00023"/>
    </source>
</evidence>
<dbReference type="Gene3D" id="1.25.40.20">
    <property type="entry name" value="Ankyrin repeat-containing domain"/>
    <property type="match status" value="2"/>
</dbReference>
<keyword evidence="1" id="KW-0677">Repeat</keyword>
<dbReference type="Pfam" id="PF12796">
    <property type="entry name" value="Ank_2"/>
    <property type="match status" value="2"/>
</dbReference>
<accession>A0A8S9ETL7</accession>
<dbReference type="SMART" id="SM00248">
    <property type="entry name" value="ANK"/>
    <property type="match status" value="4"/>
</dbReference>
<dbReference type="SUPFAM" id="SSF48403">
    <property type="entry name" value="Ankyrin repeat"/>
    <property type="match status" value="1"/>
</dbReference>
<protein>
    <submittedName>
        <fullName evidence="3">Ankyrin repeat and MYND domain-containing protein 1</fullName>
    </submittedName>
</protein>
<reference evidence="3" key="1">
    <citation type="journal article" date="2019" name="Gigascience">
        <title>High-coverage genomes to elucidate the evolution of penguins.</title>
        <authorList>
            <person name="Pan H."/>
            <person name="Cole T.L."/>
            <person name="Bi X."/>
            <person name="Fang M."/>
            <person name="Zhou C."/>
            <person name="Yang Z."/>
            <person name="Ksepka D.T."/>
            <person name="Hart T."/>
            <person name="Bouzat J.L."/>
            <person name="Argilla L.S."/>
            <person name="Bertelsen M.F."/>
            <person name="Boersma P.D."/>
            <person name="Bost C.A."/>
            <person name="Cherel Y."/>
            <person name="Dann P."/>
            <person name="Fiddaman S.R."/>
            <person name="Howard P."/>
            <person name="Labuschagne K."/>
            <person name="Mattern T."/>
            <person name="Miller G."/>
            <person name="Parker P."/>
            <person name="Phillips R.A."/>
            <person name="Quillfeldt P."/>
            <person name="Ryan P.G."/>
            <person name="Taylor H."/>
            <person name="Thompson D.R."/>
            <person name="Young M.J."/>
            <person name="Ellegaard M.R."/>
            <person name="Gilbert M.T.P."/>
            <person name="Sinding M.S."/>
            <person name="Pacheco G."/>
            <person name="Shepherd L.D."/>
            <person name="Tennyson A.J.D."/>
            <person name="Grosser S."/>
            <person name="Kay E."/>
            <person name="Nupen L.J."/>
            <person name="Ellenberg U."/>
            <person name="Houston D.M."/>
            <person name="Reeve A.H."/>
            <person name="Johnson K."/>
            <person name="Masello J.F."/>
            <person name="Stracke T."/>
            <person name="McKinlay B."/>
            <person name="Borboroglu P.G."/>
            <person name="Zhang D.X."/>
            <person name="Zhang G."/>
        </authorList>
    </citation>
    <scope>NUCLEOTIDE SEQUENCE</scope>
    <source>
        <strain evidence="3">10/9/18-1</strain>
    </source>
</reference>
<gene>
    <name evidence="3" type="primary">ANKMY1</name>
    <name evidence="3" type="ORF">FQV18_0014159</name>
</gene>
<keyword evidence="2" id="KW-0040">ANK repeat</keyword>
<feature type="repeat" description="ANK" evidence="2">
    <location>
        <begin position="420"/>
        <end position="455"/>
    </location>
</feature>
<dbReference type="PRINTS" id="PR01415">
    <property type="entry name" value="ANKYRIN"/>
</dbReference>
<proteinExistence type="predicted"/>